<protein>
    <submittedName>
        <fullName evidence="8">Bacterial type II secretion system protein F domain protein</fullName>
    </submittedName>
</protein>
<keyword evidence="2" id="KW-1003">Cell membrane</keyword>
<dbReference type="GO" id="GO:0005886">
    <property type="term" value="C:plasma membrane"/>
    <property type="evidence" value="ECO:0007669"/>
    <property type="project" value="UniProtKB-SubCell"/>
</dbReference>
<dbReference type="PATRIC" id="fig|762836.4.peg.449"/>
<dbReference type="InterPro" id="IPR042094">
    <property type="entry name" value="T2SS_GspF_sf"/>
</dbReference>
<keyword evidence="4 6" id="KW-1133">Transmembrane helix</keyword>
<reference evidence="9" key="1">
    <citation type="journal article" date="2016" name="Front. Microbiol.">
        <title>Molecular Keys to the Janthinobacterium and Duganella spp. Interaction with the Plant Pathogen Fusarium graminearum.</title>
        <authorList>
            <person name="Haack F.S."/>
            <person name="Poehlein A."/>
            <person name="Kroger C."/>
            <person name="Voigt C.A."/>
            <person name="Piepenbring M."/>
            <person name="Bode H.B."/>
            <person name="Daniel R."/>
            <person name="Schafer W."/>
            <person name="Streit W.R."/>
        </authorList>
    </citation>
    <scope>NUCLEOTIDE SEQUENCE [LARGE SCALE GENOMIC DNA]</scope>
    <source>
        <strain evidence="9">T54</strain>
    </source>
</reference>
<feature type="transmembrane region" description="Helical" evidence="6">
    <location>
        <begin position="98"/>
        <end position="116"/>
    </location>
</feature>
<evidence type="ECO:0000313" key="8">
    <source>
        <dbReference type="EMBL" id="OFA08871.1"/>
    </source>
</evidence>
<name>A0A1E7X7A7_9BURK</name>
<feature type="transmembrane region" description="Helical" evidence="6">
    <location>
        <begin position="297"/>
        <end position="316"/>
    </location>
</feature>
<dbReference type="PANTHER" id="PTHR35007:SF1">
    <property type="entry name" value="PILUS ASSEMBLY PROTEIN"/>
    <property type="match status" value="1"/>
</dbReference>
<keyword evidence="9" id="KW-1185">Reference proteome</keyword>
<evidence type="ECO:0000256" key="5">
    <source>
        <dbReference type="ARBA" id="ARBA00023136"/>
    </source>
</evidence>
<dbReference type="EMBL" id="LROM01000031">
    <property type="protein sequence ID" value="OFA08871.1"/>
    <property type="molecule type" value="Genomic_DNA"/>
</dbReference>
<dbReference type="OrthoDB" id="597333at2"/>
<comment type="caution">
    <text evidence="8">The sequence shown here is derived from an EMBL/GenBank/DDBJ whole genome shotgun (WGS) entry which is preliminary data.</text>
</comment>
<proteinExistence type="predicted"/>
<keyword evidence="5 6" id="KW-0472">Membrane</keyword>
<dbReference type="Pfam" id="PF00482">
    <property type="entry name" value="T2SSF"/>
    <property type="match status" value="1"/>
</dbReference>
<feature type="transmembrane region" description="Helical" evidence="6">
    <location>
        <begin position="267"/>
        <end position="285"/>
    </location>
</feature>
<dbReference type="RefSeq" id="WP_070246046.1">
    <property type="nucleotide sequence ID" value="NZ_LROM01000031.1"/>
</dbReference>
<evidence type="ECO:0000256" key="1">
    <source>
        <dbReference type="ARBA" id="ARBA00004651"/>
    </source>
</evidence>
<feature type="transmembrane region" description="Helical" evidence="6">
    <location>
        <begin position="122"/>
        <end position="138"/>
    </location>
</feature>
<sequence length="324" mass="35550">MDTRLIVFGLCVFGAVALLVWGIYSSVHNVKGEQAKRVARRLRTAIGDDSVELAVSITKDRMLSRDPATHRMLLRVPGMLLLDQVLLQSGRSWTAARMLAIIAVAAATGVVLAMVLRLPTSGALVLGLCGAGLPWWELNRAKRRRITRIELLLPEALDMMSRAMRAGHAFPTALKMVADEMPMPLSAEFRAVFDEVNFGISMPDALMGMAQRVPSADLRYFVVAVLIQRETGGNLTELLASISAIIRDRLRLLAQVRVMSAEGKMSAWVLGLLPFGVGGIMFALNREFLTILFVDPQGQRLLMGAAGMMLLGFLVIRKITKIRI</sequence>
<accession>A0A1E7X7A7</accession>
<evidence type="ECO:0000256" key="4">
    <source>
        <dbReference type="ARBA" id="ARBA00022989"/>
    </source>
</evidence>
<gene>
    <name evidence="8" type="ORF">DUPY_04230</name>
</gene>
<dbReference type="InterPro" id="IPR018076">
    <property type="entry name" value="T2SS_GspF_dom"/>
</dbReference>
<organism evidence="8 9">
    <name type="scientific">Duganella phyllosphaerae</name>
    <dbReference type="NCBI Taxonomy" id="762836"/>
    <lineage>
        <taxon>Bacteria</taxon>
        <taxon>Pseudomonadati</taxon>
        <taxon>Pseudomonadota</taxon>
        <taxon>Betaproteobacteria</taxon>
        <taxon>Burkholderiales</taxon>
        <taxon>Oxalobacteraceae</taxon>
        <taxon>Telluria group</taxon>
        <taxon>Duganella</taxon>
    </lineage>
</organism>
<dbReference type="Gene3D" id="1.20.81.30">
    <property type="entry name" value="Type II secretion system (T2SS), domain F"/>
    <property type="match status" value="1"/>
</dbReference>
<dbReference type="PANTHER" id="PTHR35007">
    <property type="entry name" value="INTEGRAL MEMBRANE PROTEIN-RELATED"/>
    <property type="match status" value="1"/>
</dbReference>
<feature type="transmembrane region" description="Helical" evidence="6">
    <location>
        <begin position="6"/>
        <end position="27"/>
    </location>
</feature>
<keyword evidence="3 6" id="KW-0812">Transmembrane</keyword>
<dbReference type="AlphaFoldDB" id="A0A1E7X7A7"/>
<evidence type="ECO:0000256" key="2">
    <source>
        <dbReference type="ARBA" id="ARBA00022475"/>
    </source>
</evidence>
<comment type="subcellular location">
    <subcellularLocation>
        <location evidence="1">Cell membrane</location>
        <topology evidence="1">Multi-pass membrane protein</topology>
    </subcellularLocation>
</comment>
<evidence type="ECO:0000259" key="7">
    <source>
        <dbReference type="Pfam" id="PF00482"/>
    </source>
</evidence>
<evidence type="ECO:0000256" key="3">
    <source>
        <dbReference type="ARBA" id="ARBA00022692"/>
    </source>
</evidence>
<dbReference type="Proteomes" id="UP000175989">
    <property type="component" value="Unassembled WGS sequence"/>
</dbReference>
<evidence type="ECO:0000256" key="6">
    <source>
        <dbReference type="SAM" id="Phobius"/>
    </source>
</evidence>
<evidence type="ECO:0000313" key="9">
    <source>
        <dbReference type="Proteomes" id="UP000175989"/>
    </source>
</evidence>
<feature type="domain" description="Type II secretion system protein GspF" evidence="7">
    <location>
        <begin position="157"/>
        <end position="282"/>
    </location>
</feature>